<protein>
    <submittedName>
        <fullName evidence="1">Uncharacterized protein</fullName>
    </submittedName>
</protein>
<organism evidence="1 2">
    <name type="scientific">Persea americana</name>
    <name type="common">Avocado</name>
    <dbReference type="NCBI Taxonomy" id="3435"/>
    <lineage>
        <taxon>Eukaryota</taxon>
        <taxon>Viridiplantae</taxon>
        <taxon>Streptophyta</taxon>
        <taxon>Embryophyta</taxon>
        <taxon>Tracheophyta</taxon>
        <taxon>Spermatophyta</taxon>
        <taxon>Magnoliopsida</taxon>
        <taxon>Magnoliidae</taxon>
        <taxon>Laurales</taxon>
        <taxon>Lauraceae</taxon>
        <taxon>Persea</taxon>
    </lineage>
</organism>
<name>A0ACC2MFF0_PERAE</name>
<keyword evidence="2" id="KW-1185">Reference proteome</keyword>
<dbReference type="Proteomes" id="UP001234297">
    <property type="component" value="Chromosome 2"/>
</dbReference>
<accession>A0ACC2MFF0</accession>
<comment type="caution">
    <text evidence="1">The sequence shown here is derived from an EMBL/GenBank/DDBJ whole genome shotgun (WGS) entry which is preliminary data.</text>
</comment>
<gene>
    <name evidence="1" type="ORF">MRB53_006081</name>
</gene>
<evidence type="ECO:0000313" key="1">
    <source>
        <dbReference type="EMBL" id="KAJ8644333.1"/>
    </source>
</evidence>
<evidence type="ECO:0000313" key="2">
    <source>
        <dbReference type="Proteomes" id="UP001234297"/>
    </source>
</evidence>
<proteinExistence type="predicted"/>
<dbReference type="EMBL" id="CM056810">
    <property type="protein sequence ID" value="KAJ8644333.1"/>
    <property type="molecule type" value="Genomic_DNA"/>
</dbReference>
<reference evidence="1 2" key="1">
    <citation type="journal article" date="2022" name="Hortic Res">
        <title>A haplotype resolved chromosomal level avocado genome allows analysis of novel avocado genes.</title>
        <authorList>
            <person name="Nath O."/>
            <person name="Fletcher S.J."/>
            <person name="Hayward A."/>
            <person name="Shaw L.M."/>
            <person name="Masouleh A.K."/>
            <person name="Furtado A."/>
            <person name="Henry R.J."/>
            <person name="Mitter N."/>
        </authorList>
    </citation>
    <scope>NUCLEOTIDE SEQUENCE [LARGE SCALE GENOMIC DNA]</scope>
    <source>
        <strain evidence="2">cv. Hass</strain>
    </source>
</reference>
<sequence length="94" mass="11163">MTHFEMSVACLKNGLLRNSKDYIEEKEEIYYLKLAKPEEEKKMAWKYSWDLQENGSNGFLVLKGRRGYNQFFGLKFSTLGMQGEERRGRRRTLS</sequence>